<sequence>MALELCSTTLGIGDAEEVLQHTASWVTCEQRLRLERCYSVPMSGAYLCHRELAGYVYLHRLWSRLVNTSIGSI</sequence>
<protein>
    <submittedName>
        <fullName evidence="1">Uncharacterized protein</fullName>
    </submittedName>
</protein>
<evidence type="ECO:0000313" key="2">
    <source>
        <dbReference type="Proteomes" id="UP001062846"/>
    </source>
</evidence>
<evidence type="ECO:0000313" key="1">
    <source>
        <dbReference type="EMBL" id="KAI8543498.1"/>
    </source>
</evidence>
<proteinExistence type="predicted"/>
<gene>
    <name evidence="1" type="ORF">RHMOL_Rhmol08G0222900</name>
</gene>
<organism evidence="1 2">
    <name type="scientific">Rhododendron molle</name>
    <name type="common">Chinese azalea</name>
    <name type="synonym">Azalea mollis</name>
    <dbReference type="NCBI Taxonomy" id="49168"/>
    <lineage>
        <taxon>Eukaryota</taxon>
        <taxon>Viridiplantae</taxon>
        <taxon>Streptophyta</taxon>
        <taxon>Embryophyta</taxon>
        <taxon>Tracheophyta</taxon>
        <taxon>Spermatophyta</taxon>
        <taxon>Magnoliopsida</taxon>
        <taxon>eudicotyledons</taxon>
        <taxon>Gunneridae</taxon>
        <taxon>Pentapetalae</taxon>
        <taxon>asterids</taxon>
        <taxon>Ericales</taxon>
        <taxon>Ericaceae</taxon>
        <taxon>Ericoideae</taxon>
        <taxon>Rhodoreae</taxon>
        <taxon>Rhododendron</taxon>
    </lineage>
</organism>
<name>A0ACC0MR19_RHOML</name>
<accession>A0ACC0MR19</accession>
<dbReference type="EMBL" id="CM046395">
    <property type="protein sequence ID" value="KAI8543498.1"/>
    <property type="molecule type" value="Genomic_DNA"/>
</dbReference>
<dbReference type="Proteomes" id="UP001062846">
    <property type="component" value="Chromosome 8"/>
</dbReference>
<comment type="caution">
    <text evidence="1">The sequence shown here is derived from an EMBL/GenBank/DDBJ whole genome shotgun (WGS) entry which is preliminary data.</text>
</comment>
<keyword evidence="2" id="KW-1185">Reference proteome</keyword>
<reference evidence="1" key="1">
    <citation type="submission" date="2022-02" db="EMBL/GenBank/DDBJ databases">
        <title>Plant Genome Project.</title>
        <authorList>
            <person name="Zhang R.-G."/>
        </authorList>
    </citation>
    <scope>NUCLEOTIDE SEQUENCE</scope>
    <source>
        <strain evidence="1">AT1</strain>
    </source>
</reference>